<dbReference type="Pfam" id="PF20106">
    <property type="entry name" value="DUF6496"/>
    <property type="match status" value="1"/>
</dbReference>
<evidence type="ECO:0000313" key="2">
    <source>
        <dbReference type="Proteomes" id="UP000008461"/>
    </source>
</evidence>
<dbReference type="KEGG" id="hhy:Halhy_1779"/>
<evidence type="ECO:0000313" key="1">
    <source>
        <dbReference type="EMBL" id="AEE49667.1"/>
    </source>
</evidence>
<dbReference type="RefSeq" id="WP_013764220.1">
    <property type="nucleotide sequence ID" value="NC_015510.1"/>
</dbReference>
<dbReference type="InterPro" id="IPR045468">
    <property type="entry name" value="DUF6496"/>
</dbReference>
<dbReference type="AlphaFoldDB" id="F4L2Y7"/>
<gene>
    <name evidence="1" type="ordered locus">Halhy_1779</name>
</gene>
<dbReference type="STRING" id="760192.Halhy_1779"/>
<accession>F4L2Y7</accession>
<organism evidence="1 2">
    <name type="scientific">Haliscomenobacter hydrossis (strain ATCC 27775 / DSM 1100 / LMG 10767 / O)</name>
    <dbReference type="NCBI Taxonomy" id="760192"/>
    <lineage>
        <taxon>Bacteria</taxon>
        <taxon>Pseudomonadati</taxon>
        <taxon>Bacteroidota</taxon>
        <taxon>Saprospiria</taxon>
        <taxon>Saprospirales</taxon>
        <taxon>Haliscomenobacteraceae</taxon>
        <taxon>Haliscomenobacter</taxon>
    </lineage>
</organism>
<keyword evidence="2" id="KW-1185">Reference proteome</keyword>
<protein>
    <submittedName>
        <fullName evidence="1">Uncharacterized protein</fullName>
    </submittedName>
</protein>
<dbReference type="Proteomes" id="UP000008461">
    <property type="component" value="Chromosome"/>
</dbReference>
<reference evidence="1 2" key="1">
    <citation type="journal article" date="2011" name="Stand. Genomic Sci.">
        <title>Complete genome sequence of Haliscomenobacter hydrossis type strain (O).</title>
        <authorList>
            <consortium name="US DOE Joint Genome Institute (JGI-PGF)"/>
            <person name="Daligault H."/>
            <person name="Lapidus A."/>
            <person name="Zeytun A."/>
            <person name="Nolan M."/>
            <person name="Lucas S."/>
            <person name="Del Rio T.G."/>
            <person name="Tice H."/>
            <person name="Cheng J.F."/>
            <person name="Tapia R."/>
            <person name="Han C."/>
            <person name="Goodwin L."/>
            <person name="Pitluck S."/>
            <person name="Liolios K."/>
            <person name="Pagani I."/>
            <person name="Ivanova N."/>
            <person name="Huntemann M."/>
            <person name="Mavromatis K."/>
            <person name="Mikhailova N."/>
            <person name="Pati A."/>
            <person name="Chen A."/>
            <person name="Palaniappan K."/>
            <person name="Land M."/>
            <person name="Hauser L."/>
            <person name="Brambilla E.M."/>
            <person name="Rohde M."/>
            <person name="Verbarg S."/>
            <person name="Goker M."/>
            <person name="Bristow J."/>
            <person name="Eisen J.A."/>
            <person name="Markowitz V."/>
            <person name="Hugenholtz P."/>
            <person name="Kyrpides N.C."/>
            <person name="Klenk H.P."/>
            <person name="Woyke T."/>
        </authorList>
    </citation>
    <scope>NUCLEOTIDE SEQUENCE [LARGE SCALE GENOMIC DNA]</scope>
    <source>
        <strain evidence="2">ATCC 27775 / DSM 1100 / LMG 10767 / O</strain>
    </source>
</reference>
<dbReference type="OrthoDB" id="8256417at2"/>
<name>F4L2Y7_HALH1</name>
<dbReference type="EMBL" id="CP002691">
    <property type="protein sequence ID" value="AEE49667.1"/>
    <property type="molecule type" value="Genomic_DNA"/>
</dbReference>
<proteinExistence type="predicted"/>
<sequence>MKKTKKAAAKKTLSPAKKKIAEVMHEFKEGELHSGKSDIIVTDRKQAIAIALSEASEVEGETPKKTD</sequence>
<reference key="2">
    <citation type="submission" date="2011-04" db="EMBL/GenBank/DDBJ databases">
        <title>Complete sequence of chromosome of Haliscomenobacter hydrossis DSM 1100.</title>
        <authorList>
            <consortium name="US DOE Joint Genome Institute (JGI-PGF)"/>
            <person name="Lucas S."/>
            <person name="Han J."/>
            <person name="Lapidus A."/>
            <person name="Bruce D."/>
            <person name="Goodwin L."/>
            <person name="Pitluck S."/>
            <person name="Peters L."/>
            <person name="Kyrpides N."/>
            <person name="Mavromatis K."/>
            <person name="Ivanova N."/>
            <person name="Ovchinnikova G."/>
            <person name="Pagani I."/>
            <person name="Daligault H."/>
            <person name="Detter J.C."/>
            <person name="Han C."/>
            <person name="Land M."/>
            <person name="Hauser L."/>
            <person name="Markowitz V."/>
            <person name="Cheng J.-F."/>
            <person name="Hugenholtz P."/>
            <person name="Woyke T."/>
            <person name="Wu D."/>
            <person name="Verbarg S."/>
            <person name="Frueling A."/>
            <person name="Brambilla E."/>
            <person name="Klenk H.-P."/>
            <person name="Eisen J.A."/>
        </authorList>
    </citation>
    <scope>NUCLEOTIDE SEQUENCE</scope>
    <source>
        <strain>DSM 1100</strain>
    </source>
</reference>
<dbReference type="HOGENOM" id="CLU_149185_1_0_10"/>